<sequence length="43" mass="4735">MNSTTFLLQISAGKYFLKNSAMNISQVIAIPPAPNLSLAFFHH</sequence>
<proteinExistence type="predicted"/>
<feature type="non-terminal residue" evidence="1">
    <location>
        <position position="43"/>
    </location>
</feature>
<dbReference type="Proteomes" id="UP000265520">
    <property type="component" value="Unassembled WGS sequence"/>
</dbReference>
<evidence type="ECO:0000313" key="2">
    <source>
        <dbReference type="Proteomes" id="UP000265520"/>
    </source>
</evidence>
<organism evidence="1 2">
    <name type="scientific">Trifolium medium</name>
    <dbReference type="NCBI Taxonomy" id="97028"/>
    <lineage>
        <taxon>Eukaryota</taxon>
        <taxon>Viridiplantae</taxon>
        <taxon>Streptophyta</taxon>
        <taxon>Embryophyta</taxon>
        <taxon>Tracheophyta</taxon>
        <taxon>Spermatophyta</taxon>
        <taxon>Magnoliopsida</taxon>
        <taxon>eudicotyledons</taxon>
        <taxon>Gunneridae</taxon>
        <taxon>Pentapetalae</taxon>
        <taxon>rosids</taxon>
        <taxon>fabids</taxon>
        <taxon>Fabales</taxon>
        <taxon>Fabaceae</taxon>
        <taxon>Papilionoideae</taxon>
        <taxon>50 kb inversion clade</taxon>
        <taxon>NPAAA clade</taxon>
        <taxon>Hologalegina</taxon>
        <taxon>IRL clade</taxon>
        <taxon>Trifolieae</taxon>
        <taxon>Trifolium</taxon>
    </lineage>
</organism>
<reference evidence="1 2" key="1">
    <citation type="journal article" date="2018" name="Front. Plant Sci.">
        <title>Red Clover (Trifolium pratense) and Zigzag Clover (T. medium) - A Picture of Genomic Similarities and Differences.</title>
        <authorList>
            <person name="Dluhosova J."/>
            <person name="Istvanek J."/>
            <person name="Nedelnik J."/>
            <person name="Repkova J."/>
        </authorList>
    </citation>
    <scope>NUCLEOTIDE SEQUENCE [LARGE SCALE GENOMIC DNA]</scope>
    <source>
        <strain evidence="2">cv. 10/8</strain>
        <tissue evidence="1">Leaf</tissue>
    </source>
</reference>
<accession>A0A392WBZ1</accession>
<evidence type="ECO:0000313" key="1">
    <source>
        <dbReference type="EMBL" id="MCI97947.1"/>
    </source>
</evidence>
<dbReference type="EMBL" id="LXQA011459372">
    <property type="protein sequence ID" value="MCI97947.1"/>
    <property type="molecule type" value="Genomic_DNA"/>
</dbReference>
<protein>
    <submittedName>
        <fullName evidence="1">Uncharacterized protein</fullName>
    </submittedName>
</protein>
<dbReference type="AlphaFoldDB" id="A0A392WBZ1"/>
<name>A0A392WBZ1_9FABA</name>
<comment type="caution">
    <text evidence="1">The sequence shown here is derived from an EMBL/GenBank/DDBJ whole genome shotgun (WGS) entry which is preliminary data.</text>
</comment>
<keyword evidence="2" id="KW-1185">Reference proteome</keyword>